<protein>
    <submittedName>
        <fullName evidence="2">SpoIVB peptidase</fullName>
    </submittedName>
</protein>
<dbReference type="SUPFAM" id="SSF50494">
    <property type="entry name" value="Trypsin-like serine proteases"/>
    <property type="match status" value="1"/>
</dbReference>
<organism evidence="2 3">
    <name type="scientific">Candidatus Eubacterium avistercoris</name>
    <dbReference type="NCBI Taxonomy" id="2838567"/>
    <lineage>
        <taxon>Bacteria</taxon>
        <taxon>Bacillati</taxon>
        <taxon>Bacillota</taxon>
        <taxon>Clostridia</taxon>
        <taxon>Eubacteriales</taxon>
        <taxon>Eubacteriaceae</taxon>
        <taxon>Eubacterium</taxon>
    </lineage>
</organism>
<dbReference type="InterPro" id="IPR009003">
    <property type="entry name" value="Peptidase_S1_PA"/>
</dbReference>
<name>A0A9D2D2M1_9FIRM</name>
<gene>
    <name evidence="2" type="ORF">IAA08_06085</name>
</gene>
<evidence type="ECO:0000313" key="3">
    <source>
        <dbReference type="Proteomes" id="UP000824024"/>
    </source>
</evidence>
<reference evidence="2" key="1">
    <citation type="journal article" date="2021" name="PeerJ">
        <title>Extensive microbial diversity within the chicken gut microbiome revealed by metagenomics and culture.</title>
        <authorList>
            <person name="Gilroy R."/>
            <person name="Ravi A."/>
            <person name="Getino M."/>
            <person name="Pursley I."/>
            <person name="Horton D.L."/>
            <person name="Alikhan N.F."/>
            <person name="Baker D."/>
            <person name="Gharbi K."/>
            <person name="Hall N."/>
            <person name="Watson M."/>
            <person name="Adriaenssens E.M."/>
            <person name="Foster-Nyarko E."/>
            <person name="Jarju S."/>
            <person name="Secka A."/>
            <person name="Antonio M."/>
            <person name="Oren A."/>
            <person name="Chaudhuri R.R."/>
            <person name="La Ragione R."/>
            <person name="Hildebrand F."/>
            <person name="Pallen M.J."/>
        </authorList>
    </citation>
    <scope>NUCLEOTIDE SEQUENCE</scope>
    <source>
        <strain evidence="2">CHK192-9172</strain>
    </source>
</reference>
<feature type="non-terminal residue" evidence="2">
    <location>
        <position position="1"/>
    </location>
</feature>
<dbReference type="AlphaFoldDB" id="A0A9D2D2M1"/>
<reference evidence="2" key="2">
    <citation type="submission" date="2021-04" db="EMBL/GenBank/DDBJ databases">
        <authorList>
            <person name="Gilroy R."/>
        </authorList>
    </citation>
    <scope>NUCLEOTIDE SEQUENCE</scope>
    <source>
        <strain evidence="2">CHK192-9172</strain>
    </source>
</reference>
<dbReference type="InterPro" id="IPR008763">
    <property type="entry name" value="Peptidase_S55"/>
</dbReference>
<evidence type="ECO:0000259" key="1">
    <source>
        <dbReference type="PROSITE" id="PS51494"/>
    </source>
</evidence>
<sequence length="154" mass="16888">KKGTPGELVGMIFYTSDYYFGEIEKNTQAGIFGKLENVSDELAAQEAVPVGYKQEIRTGKAQIRCNIDGEIKSYDIEIEDINVNSKDKNKSMLIHVTDQALLDQTGGIVQGMSGSPIIQNGKLVGAVTHVLVNDPTRGYGIFAETMLEEAERME</sequence>
<evidence type="ECO:0000313" key="2">
    <source>
        <dbReference type="EMBL" id="HIZ07487.1"/>
    </source>
</evidence>
<dbReference type="Proteomes" id="UP000824024">
    <property type="component" value="Unassembled WGS sequence"/>
</dbReference>
<proteinExistence type="predicted"/>
<accession>A0A9D2D2M1</accession>
<comment type="caution">
    <text evidence="2">The sequence shown here is derived from an EMBL/GenBank/DDBJ whole genome shotgun (WGS) entry which is preliminary data.</text>
</comment>
<feature type="domain" description="Peptidase S55" evidence="1">
    <location>
        <begin position="1"/>
        <end position="154"/>
    </location>
</feature>
<dbReference type="Pfam" id="PF05580">
    <property type="entry name" value="Peptidase_S55"/>
    <property type="match status" value="1"/>
</dbReference>
<dbReference type="EMBL" id="DXCH01000171">
    <property type="protein sequence ID" value="HIZ07487.1"/>
    <property type="molecule type" value="Genomic_DNA"/>
</dbReference>
<dbReference type="PROSITE" id="PS51494">
    <property type="entry name" value="SPOIVB"/>
    <property type="match status" value="1"/>
</dbReference>